<dbReference type="NCBIfam" id="TIGR02937">
    <property type="entry name" value="sigma70-ECF"/>
    <property type="match status" value="1"/>
</dbReference>
<organism evidence="9 10">
    <name type="scientific">Paenibacillus barengoltzii J12</name>
    <dbReference type="NCBI Taxonomy" id="935846"/>
    <lineage>
        <taxon>Bacteria</taxon>
        <taxon>Bacillati</taxon>
        <taxon>Bacillota</taxon>
        <taxon>Bacilli</taxon>
        <taxon>Bacillales</taxon>
        <taxon>Paenibacillaceae</taxon>
        <taxon>Paenibacillus</taxon>
    </lineage>
</organism>
<dbReference type="InterPro" id="IPR036388">
    <property type="entry name" value="WH-like_DNA-bd_sf"/>
</dbReference>
<evidence type="ECO:0000256" key="2">
    <source>
        <dbReference type="ARBA" id="ARBA00023015"/>
    </source>
</evidence>
<evidence type="ECO:0000256" key="5">
    <source>
        <dbReference type="ARBA" id="ARBA00023163"/>
    </source>
</evidence>
<proteinExistence type="inferred from homology"/>
<dbReference type="EMBL" id="FXAE01000034">
    <property type="protein sequence ID" value="SMF43514.1"/>
    <property type="molecule type" value="Genomic_DNA"/>
</dbReference>
<dbReference type="InterPro" id="IPR007627">
    <property type="entry name" value="RNA_pol_sigma70_r2"/>
</dbReference>
<evidence type="ECO:0000256" key="1">
    <source>
        <dbReference type="ARBA" id="ARBA00010641"/>
    </source>
</evidence>
<dbReference type="Gene3D" id="1.10.1740.10">
    <property type="match status" value="1"/>
</dbReference>
<dbReference type="PANTHER" id="PTHR43133">
    <property type="entry name" value="RNA POLYMERASE ECF-TYPE SIGMA FACTO"/>
    <property type="match status" value="1"/>
</dbReference>
<keyword evidence="4" id="KW-0238">DNA-binding</keyword>
<feature type="domain" description="RNA polymerase sigma-70 region 2" evidence="7">
    <location>
        <begin position="29"/>
        <end position="95"/>
    </location>
</feature>
<gene>
    <name evidence="9" type="ORF">SAMN02744124_03073</name>
</gene>
<reference evidence="9 10" key="1">
    <citation type="submission" date="2017-04" db="EMBL/GenBank/DDBJ databases">
        <authorList>
            <person name="Varghese N."/>
            <person name="Submissions S."/>
        </authorList>
    </citation>
    <scope>NUCLEOTIDE SEQUENCE [LARGE SCALE GENOMIC DNA]</scope>
    <source>
        <strain evidence="9 10">J12</strain>
    </source>
</reference>
<dbReference type="Proteomes" id="UP000192939">
    <property type="component" value="Unassembled WGS sequence"/>
</dbReference>
<dbReference type="InterPro" id="IPR013249">
    <property type="entry name" value="RNA_pol_sigma70_r4_t2"/>
</dbReference>
<dbReference type="InterPro" id="IPR013325">
    <property type="entry name" value="RNA_pol_sigma_r2"/>
</dbReference>
<comment type="similarity">
    <text evidence="1">Belongs to the sigma-70 factor family. ECF subfamily.</text>
</comment>
<dbReference type="SUPFAM" id="SSF88659">
    <property type="entry name" value="Sigma3 and sigma4 domains of RNA polymerase sigma factors"/>
    <property type="match status" value="1"/>
</dbReference>
<evidence type="ECO:0000313" key="9">
    <source>
        <dbReference type="EMBL" id="SMF43514.1"/>
    </source>
</evidence>
<accession>A0ABY1LZZ9</accession>
<sequence length="276" mass="30672">MPIAARERNPRRPVSAPSRSGEGNFHTWVQLYGSELRNYCRSITGSVWEGDDLAQDTWLKIWSATQGKGENVQLTRTYLYRAAQHAWIDRNRKRKLPAESLPLDEYLQAPEPTDPAAVWAAMETLVTELSPLQRTTLLMIDILKYTAGETAQLIGSTEGAVKASLHRARVRLRNAVEGSSRAVTVPRQDKVQSMEEDFLPGSLSDDVLVLAYMDAIRREDAAALAILYNDARPQDVVPVVTLQSYRRSSLRSKAVGTSAAVPVHNHLMLMSYGLAA</sequence>
<evidence type="ECO:0000313" key="10">
    <source>
        <dbReference type="Proteomes" id="UP000192939"/>
    </source>
</evidence>
<dbReference type="RefSeq" id="WP_176221965.1">
    <property type="nucleotide sequence ID" value="NZ_FXAE01000034.1"/>
</dbReference>
<dbReference type="Pfam" id="PF08281">
    <property type="entry name" value="Sigma70_r4_2"/>
    <property type="match status" value="1"/>
</dbReference>
<dbReference type="SUPFAM" id="SSF88946">
    <property type="entry name" value="Sigma2 domain of RNA polymerase sigma factors"/>
    <property type="match status" value="1"/>
</dbReference>
<evidence type="ECO:0000256" key="4">
    <source>
        <dbReference type="ARBA" id="ARBA00023125"/>
    </source>
</evidence>
<protein>
    <submittedName>
        <fullName evidence="9">Sigma-70, region 4</fullName>
    </submittedName>
</protein>
<evidence type="ECO:0000259" key="8">
    <source>
        <dbReference type="Pfam" id="PF08281"/>
    </source>
</evidence>
<evidence type="ECO:0000259" key="7">
    <source>
        <dbReference type="Pfam" id="PF04542"/>
    </source>
</evidence>
<feature type="compositionally biased region" description="Basic and acidic residues" evidence="6">
    <location>
        <begin position="1"/>
        <end position="10"/>
    </location>
</feature>
<feature type="region of interest" description="Disordered" evidence="6">
    <location>
        <begin position="1"/>
        <end position="21"/>
    </location>
</feature>
<dbReference type="InterPro" id="IPR014284">
    <property type="entry name" value="RNA_pol_sigma-70_dom"/>
</dbReference>
<dbReference type="InterPro" id="IPR013324">
    <property type="entry name" value="RNA_pol_sigma_r3/r4-like"/>
</dbReference>
<keyword evidence="3" id="KW-0731">Sigma factor</keyword>
<comment type="caution">
    <text evidence="9">The sequence shown here is derived from an EMBL/GenBank/DDBJ whole genome shotgun (WGS) entry which is preliminary data.</text>
</comment>
<keyword evidence="10" id="KW-1185">Reference proteome</keyword>
<keyword evidence="5" id="KW-0804">Transcription</keyword>
<keyword evidence="2" id="KW-0805">Transcription regulation</keyword>
<dbReference type="InterPro" id="IPR039425">
    <property type="entry name" value="RNA_pol_sigma-70-like"/>
</dbReference>
<dbReference type="PANTHER" id="PTHR43133:SF8">
    <property type="entry name" value="RNA POLYMERASE SIGMA FACTOR HI_1459-RELATED"/>
    <property type="match status" value="1"/>
</dbReference>
<name>A0ABY1LZZ9_9BACL</name>
<dbReference type="Pfam" id="PF04542">
    <property type="entry name" value="Sigma70_r2"/>
    <property type="match status" value="1"/>
</dbReference>
<evidence type="ECO:0000256" key="3">
    <source>
        <dbReference type="ARBA" id="ARBA00023082"/>
    </source>
</evidence>
<dbReference type="Gene3D" id="1.10.10.10">
    <property type="entry name" value="Winged helix-like DNA-binding domain superfamily/Winged helix DNA-binding domain"/>
    <property type="match status" value="1"/>
</dbReference>
<feature type="domain" description="RNA polymerase sigma factor 70 region 4 type 2" evidence="8">
    <location>
        <begin position="121"/>
        <end position="172"/>
    </location>
</feature>
<evidence type="ECO:0000256" key="6">
    <source>
        <dbReference type="SAM" id="MobiDB-lite"/>
    </source>
</evidence>